<evidence type="ECO:0000313" key="5">
    <source>
        <dbReference type="EMBL" id="KPA75829.1"/>
    </source>
</evidence>
<dbReference type="RefSeq" id="XP_015654268.1">
    <property type="nucleotide sequence ID" value="XM_015807319.1"/>
</dbReference>
<dbReference type="FunFam" id="3.30.40.10:FF:000860">
    <property type="entry name" value="Plus-3 domain/Zinc finger"/>
    <property type="match status" value="1"/>
</dbReference>
<gene>
    <name evidence="5" type="ORF">ABB37_08344</name>
</gene>
<dbReference type="PROSITE" id="PS51360">
    <property type="entry name" value="PLUS3"/>
    <property type="match status" value="1"/>
</dbReference>
<proteinExistence type="predicted"/>
<dbReference type="Gene3D" id="3.30.40.10">
    <property type="entry name" value="Zinc/RING finger domain, C3HC4 (zinc finger)"/>
    <property type="match status" value="1"/>
</dbReference>
<feature type="domain" description="Plus3" evidence="4">
    <location>
        <begin position="14"/>
        <end position="161"/>
    </location>
</feature>
<dbReference type="SUPFAM" id="SSF159042">
    <property type="entry name" value="Plus3-like"/>
    <property type="match status" value="1"/>
</dbReference>
<evidence type="ECO:0000259" key="4">
    <source>
        <dbReference type="PROSITE" id="PS51360"/>
    </source>
</evidence>
<evidence type="ECO:0000259" key="3">
    <source>
        <dbReference type="PROSITE" id="PS50089"/>
    </source>
</evidence>
<accession>A0A0M9FTV7</accession>
<feature type="domain" description="RING-type" evidence="3">
    <location>
        <begin position="243"/>
        <end position="276"/>
    </location>
</feature>
<keyword evidence="1" id="KW-0862">Zinc</keyword>
<dbReference type="InterPro" id="IPR013083">
    <property type="entry name" value="Znf_RING/FYVE/PHD"/>
</dbReference>
<evidence type="ECO:0000256" key="1">
    <source>
        <dbReference type="PROSITE-ProRule" id="PRU00175"/>
    </source>
</evidence>
<comment type="caution">
    <text evidence="5">The sequence shown here is derived from an EMBL/GenBank/DDBJ whole genome shotgun (WGS) entry which is preliminary data.</text>
</comment>
<dbReference type="InterPro" id="IPR001841">
    <property type="entry name" value="Znf_RING"/>
</dbReference>
<dbReference type="Gene3D" id="3.90.70.200">
    <property type="entry name" value="Plus-3 domain"/>
    <property type="match status" value="1"/>
</dbReference>
<dbReference type="InterPro" id="IPR004343">
    <property type="entry name" value="Plus-3_dom"/>
</dbReference>
<dbReference type="FunFam" id="3.90.70.200:FF:000007">
    <property type="entry name" value="Plus-3 domain/Zinc finger"/>
    <property type="match status" value="1"/>
</dbReference>
<organism evidence="5 6">
    <name type="scientific">Leptomonas pyrrhocoris</name>
    <name type="common">Firebug parasite</name>
    <dbReference type="NCBI Taxonomy" id="157538"/>
    <lineage>
        <taxon>Eukaryota</taxon>
        <taxon>Discoba</taxon>
        <taxon>Euglenozoa</taxon>
        <taxon>Kinetoplastea</taxon>
        <taxon>Metakinetoplastina</taxon>
        <taxon>Trypanosomatida</taxon>
        <taxon>Trypanosomatidae</taxon>
        <taxon>Leishmaniinae</taxon>
        <taxon>Leptomonas</taxon>
    </lineage>
</organism>
<dbReference type="AlphaFoldDB" id="A0A0M9FTV7"/>
<reference evidence="5 6" key="1">
    <citation type="submission" date="2015-07" db="EMBL/GenBank/DDBJ databases">
        <title>High-quality genome of monoxenous trypanosomatid Leptomonas pyrrhocoris.</title>
        <authorList>
            <person name="Flegontov P."/>
            <person name="Butenko A."/>
            <person name="Firsov S."/>
            <person name="Vlcek C."/>
            <person name="Logacheva M.D."/>
            <person name="Field M."/>
            <person name="Filatov D."/>
            <person name="Flegontova O."/>
            <person name="Gerasimov E."/>
            <person name="Jackson A.P."/>
            <person name="Kelly S."/>
            <person name="Opperdoes F."/>
            <person name="O'Reilly A."/>
            <person name="Votypka J."/>
            <person name="Yurchenko V."/>
            <person name="Lukes J."/>
        </authorList>
    </citation>
    <scope>NUCLEOTIDE SEQUENCE [LARGE SCALE GENOMIC DNA]</scope>
    <source>
        <strain evidence="5">H10</strain>
    </source>
</reference>
<name>A0A0M9FTV7_LEPPY</name>
<dbReference type="OMA" id="VTTEWHI"/>
<dbReference type="EMBL" id="LGTL01000023">
    <property type="protein sequence ID" value="KPA75829.1"/>
    <property type="molecule type" value="Genomic_DNA"/>
</dbReference>
<dbReference type="GO" id="GO:0008270">
    <property type="term" value="F:zinc ion binding"/>
    <property type="evidence" value="ECO:0007669"/>
    <property type="project" value="UniProtKB-KW"/>
</dbReference>
<evidence type="ECO:0000313" key="6">
    <source>
        <dbReference type="Proteomes" id="UP000037923"/>
    </source>
</evidence>
<dbReference type="InterPro" id="IPR036128">
    <property type="entry name" value="Plus3-like_sf"/>
</dbReference>
<protein>
    <recommendedName>
        <fullName evidence="7">Plus3 domain-containing protein</fullName>
    </recommendedName>
</protein>
<keyword evidence="1" id="KW-0863">Zinc-finger</keyword>
<dbReference type="Proteomes" id="UP000037923">
    <property type="component" value="Unassembled WGS sequence"/>
</dbReference>
<dbReference type="OrthoDB" id="1711136at2759"/>
<dbReference type="GO" id="GO:0003677">
    <property type="term" value="F:DNA binding"/>
    <property type="evidence" value="ECO:0007669"/>
    <property type="project" value="InterPro"/>
</dbReference>
<keyword evidence="1" id="KW-0479">Metal-binding</keyword>
<feature type="coiled-coil region" evidence="2">
    <location>
        <begin position="205"/>
        <end position="239"/>
    </location>
</feature>
<dbReference type="GeneID" id="26908629"/>
<evidence type="ECO:0000256" key="2">
    <source>
        <dbReference type="SAM" id="Coils"/>
    </source>
</evidence>
<evidence type="ECO:0008006" key="7">
    <source>
        <dbReference type="Google" id="ProtNLM"/>
    </source>
</evidence>
<keyword evidence="2" id="KW-0175">Coiled coil</keyword>
<sequence length="293" mass="33618">MSRAIERSSTASSAPPLDLLHKLQLFRSTLVNFLEWRNFGDVVHGCYVRVLLEMRSNDENRRESPDNYYIALVKGAQRGPVYSGFSADAVTTEWHIVIELPPCFRSTQNGNVVQLNSISNSPFRQAEYQNWVVMTNETRELSFPSLPQLQFRLGMLEEHKQQALAPEPRRRKTGEDGQAAALRERMMEEHRKRITDEILATHVKMRRIAQLKTLSLEELQEAEREILDMITNVRVAINERSKCMLCHNRLCTEICYPCKHQVLCKDCAKSIHGHCPAPGCVAPVQYTFEAFTS</sequence>
<dbReference type="Pfam" id="PF03126">
    <property type="entry name" value="Plus-3"/>
    <property type="match status" value="1"/>
</dbReference>
<dbReference type="PROSITE" id="PS50089">
    <property type="entry name" value="ZF_RING_2"/>
    <property type="match status" value="1"/>
</dbReference>
<dbReference type="VEuPathDB" id="TriTrypDB:LpyrH10_23_1290"/>
<dbReference type="SMART" id="SM00719">
    <property type="entry name" value="Plus3"/>
    <property type="match status" value="1"/>
</dbReference>
<keyword evidence="6" id="KW-1185">Reference proteome</keyword>